<dbReference type="PANTHER" id="PTHR43630">
    <property type="entry name" value="POLY-BETA-1,6-N-ACETYL-D-GLUCOSAMINE SYNTHASE"/>
    <property type="match status" value="1"/>
</dbReference>
<evidence type="ECO:0000313" key="7">
    <source>
        <dbReference type="Proteomes" id="UP000284605"/>
    </source>
</evidence>
<organism evidence="6 7">
    <name type="scientific">Oleomonas cavernae</name>
    <dbReference type="NCBI Taxonomy" id="2320859"/>
    <lineage>
        <taxon>Bacteria</taxon>
        <taxon>Pseudomonadati</taxon>
        <taxon>Pseudomonadota</taxon>
        <taxon>Alphaproteobacteria</taxon>
        <taxon>Acetobacterales</taxon>
        <taxon>Acetobacteraceae</taxon>
        <taxon>Oleomonas</taxon>
    </lineage>
</organism>
<evidence type="ECO:0000256" key="3">
    <source>
        <dbReference type="ARBA" id="ARBA00022679"/>
    </source>
</evidence>
<proteinExistence type="inferred from homology"/>
<name>A0A418WHX1_9PROT</name>
<dbReference type="SUPFAM" id="SSF53448">
    <property type="entry name" value="Nucleotide-diphospho-sugar transferases"/>
    <property type="match status" value="1"/>
</dbReference>
<dbReference type="CDD" id="cd06427">
    <property type="entry name" value="CESA_like_2"/>
    <property type="match status" value="1"/>
</dbReference>
<comment type="similarity">
    <text evidence="1">Belongs to the glycosyltransferase 2 family.</text>
</comment>
<accession>A0A418WHX1</accession>
<protein>
    <submittedName>
        <fullName evidence="6">Glycosyltransferase</fullName>
    </submittedName>
</protein>
<keyword evidence="4" id="KW-1133">Transmembrane helix</keyword>
<evidence type="ECO:0000256" key="2">
    <source>
        <dbReference type="ARBA" id="ARBA00022676"/>
    </source>
</evidence>
<feature type="domain" description="Type II secretion system protein GspE N-terminal" evidence="5">
    <location>
        <begin position="66"/>
        <end position="151"/>
    </location>
</feature>
<feature type="transmembrane region" description="Helical" evidence="4">
    <location>
        <begin position="180"/>
        <end position="198"/>
    </location>
</feature>
<dbReference type="Proteomes" id="UP000284605">
    <property type="component" value="Unassembled WGS sequence"/>
</dbReference>
<feature type="transmembrane region" description="Helical" evidence="4">
    <location>
        <begin position="569"/>
        <end position="591"/>
    </location>
</feature>
<evidence type="ECO:0000259" key="5">
    <source>
        <dbReference type="Pfam" id="PF05157"/>
    </source>
</evidence>
<dbReference type="InterPro" id="IPR007831">
    <property type="entry name" value="T2SS_GspE_N"/>
</dbReference>
<dbReference type="EMBL" id="QYUK01000011">
    <property type="protein sequence ID" value="RJF89595.1"/>
    <property type="molecule type" value="Genomic_DNA"/>
</dbReference>
<dbReference type="OrthoDB" id="7431422at2"/>
<dbReference type="Gene3D" id="3.90.550.10">
    <property type="entry name" value="Spore Coat Polysaccharide Biosynthesis Protein SpsA, Chain A"/>
    <property type="match status" value="1"/>
</dbReference>
<dbReference type="Pfam" id="PF13641">
    <property type="entry name" value="Glyco_tranf_2_3"/>
    <property type="match status" value="1"/>
</dbReference>
<evidence type="ECO:0000256" key="1">
    <source>
        <dbReference type="ARBA" id="ARBA00006739"/>
    </source>
</evidence>
<dbReference type="SUPFAM" id="SSF160246">
    <property type="entry name" value="EspE N-terminal domain-like"/>
    <property type="match status" value="1"/>
</dbReference>
<keyword evidence="3 6" id="KW-0808">Transferase</keyword>
<dbReference type="AlphaFoldDB" id="A0A418WHX1"/>
<dbReference type="RefSeq" id="WP_119781646.1">
    <property type="nucleotide sequence ID" value="NZ_QYUK01000011.1"/>
</dbReference>
<keyword evidence="7" id="KW-1185">Reference proteome</keyword>
<keyword evidence="2" id="KW-0328">Glycosyltransferase</keyword>
<gene>
    <name evidence="6" type="ORF">D3874_23650</name>
</gene>
<dbReference type="GO" id="GO:0016757">
    <property type="term" value="F:glycosyltransferase activity"/>
    <property type="evidence" value="ECO:0007669"/>
    <property type="project" value="UniProtKB-KW"/>
</dbReference>
<sequence length="628" mass="68704">MTGFDWGGALAGPAGDALIARGIVRAPAREAAIDEARRWRADPTTILLAQTGADAARIADAYAQGLGLRRIDLAAAPPDPARLDFSRLADYGRFLLLPWRREGDFTVVACVSPSIALLAMAEAMVGGPAILAVTTRAALITAMTAAFAPRLSDEAINLLARADPENSAGRPKGLATAWPWWLGLAAVSAAAALAPWIALTIANALIAVFYLGNLLLRGVLVIAGGARQPPAPAAQAMADGELPRYTVLVPLHDEPAILPILAGALDRLDYPRPLLDIKLIMEADDQATLAAAQALNLADRYDVVLVPPSHPRTKPKACNYALPLARGDLLVIFDAEDKPESDQLRKAAAIFRDAPPDLACIQARLNFYNAEENWLTRMFALDYALWFDFLLPGLERLSIPLPLGGTSNHFRTPILREVLAWDPYNVTEDADLGIRLRRRGYRVGTVDSTTFEEATCQAHNWLRQRTRWLKGYIQTWAVHMRAPRDLWRRLGPVGFLGFQFFIGGTVLSGLLNPVVWATCAWWLATGSGALDALFPSFVLAASLLAWLVGNFIFLYLAMIAPFRRNWYDLAPWALTATPYWALISLAGYRALWQYFSRPFLWEKTRHGNSRKVRATLAGHAAAVAERGP</sequence>
<keyword evidence="4" id="KW-0812">Transmembrane</keyword>
<comment type="caution">
    <text evidence="6">The sequence shown here is derived from an EMBL/GenBank/DDBJ whole genome shotgun (WGS) entry which is preliminary data.</text>
</comment>
<reference evidence="6 7" key="1">
    <citation type="submission" date="2018-09" db="EMBL/GenBank/DDBJ databases">
        <authorList>
            <person name="Zhu H."/>
        </authorList>
    </citation>
    <scope>NUCLEOTIDE SEQUENCE [LARGE SCALE GENOMIC DNA]</scope>
    <source>
        <strain evidence="6 7">K1W22B-8</strain>
    </source>
</reference>
<feature type="transmembrane region" description="Helical" evidence="4">
    <location>
        <begin position="204"/>
        <end position="223"/>
    </location>
</feature>
<keyword evidence="4" id="KW-0472">Membrane</keyword>
<evidence type="ECO:0000313" key="6">
    <source>
        <dbReference type="EMBL" id="RJF89595.1"/>
    </source>
</evidence>
<dbReference type="InterPro" id="IPR037257">
    <property type="entry name" value="T2SS_E_N_sf"/>
</dbReference>
<dbReference type="InterPro" id="IPR029044">
    <property type="entry name" value="Nucleotide-diphossugar_trans"/>
</dbReference>
<dbReference type="PANTHER" id="PTHR43630:SF1">
    <property type="entry name" value="POLY-BETA-1,6-N-ACETYL-D-GLUCOSAMINE SYNTHASE"/>
    <property type="match status" value="1"/>
</dbReference>
<evidence type="ECO:0000256" key="4">
    <source>
        <dbReference type="SAM" id="Phobius"/>
    </source>
</evidence>
<feature type="transmembrane region" description="Helical" evidence="4">
    <location>
        <begin position="532"/>
        <end position="557"/>
    </location>
</feature>
<dbReference type="Pfam" id="PF05157">
    <property type="entry name" value="MshEN"/>
    <property type="match status" value="1"/>
</dbReference>